<dbReference type="PANTHER" id="PTHR14248">
    <property type="entry name" value="CYCLIN Y, ISOFORM A"/>
    <property type="match status" value="1"/>
</dbReference>
<accession>A0A6S8W101</accession>
<evidence type="ECO:0000256" key="1">
    <source>
        <dbReference type="SAM" id="MobiDB-lite"/>
    </source>
</evidence>
<evidence type="ECO:0000313" key="3">
    <source>
        <dbReference type="EMBL" id="CAE0468829.1"/>
    </source>
</evidence>
<feature type="compositionally biased region" description="Polar residues" evidence="1">
    <location>
        <begin position="268"/>
        <end position="285"/>
    </location>
</feature>
<dbReference type="Gene3D" id="1.10.472.10">
    <property type="entry name" value="Cyclin-like"/>
    <property type="match status" value="1"/>
</dbReference>
<dbReference type="GO" id="GO:0019901">
    <property type="term" value="F:protein kinase binding"/>
    <property type="evidence" value="ECO:0007669"/>
    <property type="project" value="InterPro"/>
</dbReference>
<gene>
    <name evidence="2" type="ORF">CDEB00056_LOCUS13681</name>
    <name evidence="3" type="ORF">CDEB00056_LOCUS13682</name>
</gene>
<organism evidence="3">
    <name type="scientific">Chaetoceros debilis</name>
    <dbReference type="NCBI Taxonomy" id="122233"/>
    <lineage>
        <taxon>Eukaryota</taxon>
        <taxon>Sar</taxon>
        <taxon>Stramenopiles</taxon>
        <taxon>Ochrophyta</taxon>
        <taxon>Bacillariophyta</taxon>
        <taxon>Coscinodiscophyceae</taxon>
        <taxon>Chaetocerotophycidae</taxon>
        <taxon>Chaetocerotales</taxon>
        <taxon>Chaetocerotaceae</taxon>
        <taxon>Chaetoceros</taxon>
    </lineage>
</organism>
<dbReference type="EMBL" id="HBIO01017816">
    <property type="protein sequence ID" value="CAE0468828.1"/>
    <property type="molecule type" value="Transcribed_RNA"/>
</dbReference>
<proteinExistence type="predicted"/>
<reference evidence="3" key="1">
    <citation type="submission" date="2021-01" db="EMBL/GenBank/DDBJ databases">
        <authorList>
            <person name="Corre E."/>
            <person name="Pelletier E."/>
            <person name="Niang G."/>
            <person name="Scheremetjew M."/>
            <person name="Finn R."/>
            <person name="Kale V."/>
            <person name="Holt S."/>
            <person name="Cochrane G."/>
            <person name="Meng A."/>
            <person name="Brown T."/>
            <person name="Cohen L."/>
        </authorList>
    </citation>
    <scope>NUCLEOTIDE SEQUENCE</scope>
    <source>
        <strain evidence="3">MM31A-1</strain>
    </source>
</reference>
<dbReference type="AlphaFoldDB" id="A0A6S8W101"/>
<evidence type="ECO:0000313" key="2">
    <source>
        <dbReference type="EMBL" id="CAE0468828.1"/>
    </source>
</evidence>
<dbReference type="EMBL" id="HBIO01017817">
    <property type="protein sequence ID" value="CAE0468829.1"/>
    <property type="molecule type" value="Transcribed_RNA"/>
</dbReference>
<protein>
    <recommendedName>
        <fullName evidence="4">Cyclin N-terminal domain-containing protein</fullName>
    </recommendedName>
</protein>
<dbReference type="InterPro" id="IPR036915">
    <property type="entry name" value="Cyclin-like_sf"/>
</dbReference>
<dbReference type="Pfam" id="PF08613">
    <property type="entry name" value="Cyclin"/>
    <property type="match status" value="1"/>
</dbReference>
<dbReference type="SUPFAM" id="SSF47954">
    <property type="entry name" value="Cyclin-like"/>
    <property type="match status" value="1"/>
</dbReference>
<dbReference type="InterPro" id="IPR013922">
    <property type="entry name" value="Cyclin_PHO80-like"/>
</dbReference>
<sequence length="665" mass="74159">MSEVLQPPVIIMAKHSSVSSEYKDRLKAEVSQSGNGNIPILSSDSLISDGDNDRSCMTYFENENSGESANLAITPRTSSLATFLSIDADDQCQFDDSDSHCEASKLLTLLSSHEETISFSKNMNAGSSPTNSNFLGNGNFEERKASSPYSKIIHDNFGNEPNLSIDICHTSLAPPLQPPQIYNYSGPTRALRNVKPIVYSAIGSLENVNQSNLGSFNTKLLMATTSKKGKKERQVKVNATTSQINLRKIHGPKKASIIQETNVASVRNSKSSAKLSTSNTASAKISPNGLGGSQKISTLSSTLSFANALQVAQMDGKHLMTSAGVEEECENTKLHDTKGEKSNLSMIITEECKTSFKQKKKAQKKKGVTIDDPKEEIRHVGLFRPSCDAYTPRMGRKTIKYKPQEQRASMEQMATTMGTIQKPNFKDALRRVAMIIQQHIVKIERMFDDGADHSNLFSPKMRDAFAEENFVTPRYKCTITKIPMARSGIVYGMRKIRLENKIPTADDIYQFAHRLFKQVQLSSECSIICLIYVERLMETAKVPLMAKTWKPIFMCGLLLASKVWQDWSSWNIEFASVYPSFSVEAINKLELQFLKFVKWDLYISSSLYAKYYFALRSLLEKQDFKKKYVRMVGGVGSVAASEAMKVSKRSELLKEKSLAYLSLSV</sequence>
<name>A0A6S8W101_9STRA</name>
<evidence type="ECO:0008006" key="4">
    <source>
        <dbReference type="Google" id="ProtNLM"/>
    </source>
</evidence>
<dbReference type="CDD" id="cd20540">
    <property type="entry name" value="CYCLIN_CCNY_like"/>
    <property type="match status" value="1"/>
</dbReference>
<feature type="region of interest" description="Disordered" evidence="1">
    <location>
        <begin position="268"/>
        <end position="291"/>
    </location>
</feature>